<dbReference type="CDD" id="cd01400">
    <property type="entry name" value="6PGL"/>
    <property type="match status" value="1"/>
</dbReference>
<dbReference type="InterPro" id="IPR005900">
    <property type="entry name" value="6-phosphogluconolactonase_DevB"/>
</dbReference>
<reference evidence="9 10" key="1">
    <citation type="submission" date="2019-03" db="EMBL/GenBank/DDBJ databases">
        <title>Genomic Encyclopedia of Type Strains, Phase IV (KMG-IV): sequencing the most valuable type-strain genomes for metagenomic binning, comparative biology and taxonomic classification.</title>
        <authorList>
            <person name="Goeker M."/>
        </authorList>
    </citation>
    <scope>NUCLEOTIDE SEQUENCE [LARGE SCALE GENOMIC DNA]</scope>
    <source>
        <strain evidence="9 10">DSM 7445</strain>
    </source>
</reference>
<evidence type="ECO:0000256" key="5">
    <source>
        <dbReference type="ARBA" id="ARBA00013198"/>
    </source>
</evidence>
<evidence type="ECO:0000259" key="8">
    <source>
        <dbReference type="Pfam" id="PF01182"/>
    </source>
</evidence>
<proteinExistence type="inferred from homology"/>
<dbReference type="GO" id="GO:0005975">
    <property type="term" value="P:carbohydrate metabolic process"/>
    <property type="evidence" value="ECO:0007669"/>
    <property type="project" value="UniProtKB-UniRule"/>
</dbReference>
<comment type="similarity">
    <text evidence="4 7">Belongs to the glucosamine/galactosamine-6-phosphate isomerase family. 6-phosphogluconolactonase subfamily.</text>
</comment>
<name>A0A4R3HW04_PAULE</name>
<dbReference type="Gene3D" id="3.40.50.1360">
    <property type="match status" value="1"/>
</dbReference>
<comment type="pathway">
    <text evidence="3 7">Carbohydrate degradation; pentose phosphate pathway; D-ribulose 5-phosphate from D-glucose 6-phosphate (oxidative stage): step 2/3.</text>
</comment>
<dbReference type="Pfam" id="PF01182">
    <property type="entry name" value="Glucosamine_iso"/>
    <property type="match status" value="1"/>
</dbReference>
<evidence type="ECO:0000256" key="4">
    <source>
        <dbReference type="ARBA" id="ARBA00010662"/>
    </source>
</evidence>
<protein>
    <recommendedName>
        <fullName evidence="6 7">6-phosphogluconolactonase</fullName>
        <shortName evidence="7">6PGL</shortName>
        <ecNumber evidence="5 7">3.1.1.31</ecNumber>
    </recommendedName>
</protein>
<dbReference type="RefSeq" id="WP_132258388.1">
    <property type="nucleotide sequence ID" value="NZ_SLZQ01000004.1"/>
</dbReference>
<dbReference type="SUPFAM" id="SSF100950">
    <property type="entry name" value="NagB/RpiA/CoA transferase-like"/>
    <property type="match status" value="1"/>
</dbReference>
<comment type="function">
    <text evidence="2 7">Hydrolysis of 6-phosphogluconolactone to 6-phosphogluconate.</text>
</comment>
<dbReference type="EC" id="3.1.1.31" evidence="5 7"/>
<comment type="catalytic activity">
    <reaction evidence="1 7">
        <text>6-phospho-D-glucono-1,5-lactone + H2O = 6-phospho-D-gluconate + H(+)</text>
        <dbReference type="Rhea" id="RHEA:12556"/>
        <dbReference type="ChEBI" id="CHEBI:15377"/>
        <dbReference type="ChEBI" id="CHEBI:15378"/>
        <dbReference type="ChEBI" id="CHEBI:57955"/>
        <dbReference type="ChEBI" id="CHEBI:58759"/>
        <dbReference type="EC" id="3.1.1.31"/>
    </reaction>
</comment>
<evidence type="ECO:0000256" key="6">
    <source>
        <dbReference type="ARBA" id="ARBA00020337"/>
    </source>
</evidence>
<dbReference type="PANTHER" id="PTHR11054:SF0">
    <property type="entry name" value="6-PHOSPHOGLUCONOLACTONASE"/>
    <property type="match status" value="1"/>
</dbReference>
<dbReference type="InterPro" id="IPR037171">
    <property type="entry name" value="NagB/RpiA_transferase-like"/>
</dbReference>
<keyword evidence="10" id="KW-1185">Reference proteome</keyword>
<dbReference type="NCBIfam" id="TIGR01198">
    <property type="entry name" value="pgl"/>
    <property type="match status" value="1"/>
</dbReference>
<dbReference type="InterPro" id="IPR006148">
    <property type="entry name" value="Glc/Gal-6P_isomerase"/>
</dbReference>
<keyword evidence="7" id="KW-0378">Hydrolase</keyword>
<feature type="domain" description="Glucosamine/galactosamine-6-phosphate isomerase" evidence="8">
    <location>
        <begin position="15"/>
        <end position="213"/>
    </location>
</feature>
<organism evidence="9 10">
    <name type="scientific">Paucimonas lemoignei</name>
    <name type="common">Pseudomonas lemoignei</name>
    <dbReference type="NCBI Taxonomy" id="29443"/>
    <lineage>
        <taxon>Bacteria</taxon>
        <taxon>Pseudomonadati</taxon>
        <taxon>Pseudomonadota</taxon>
        <taxon>Betaproteobacteria</taxon>
        <taxon>Burkholderiales</taxon>
        <taxon>Burkholderiaceae</taxon>
        <taxon>Paucimonas</taxon>
    </lineage>
</organism>
<dbReference type="GO" id="GO:0017057">
    <property type="term" value="F:6-phosphogluconolactonase activity"/>
    <property type="evidence" value="ECO:0007669"/>
    <property type="project" value="UniProtKB-UniRule"/>
</dbReference>
<dbReference type="OrthoDB" id="9810967at2"/>
<evidence type="ECO:0000256" key="7">
    <source>
        <dbReference type="RuleBase" id="RU365095"/>
    </source>
</evidence>
<evidence type="ECO:0000256" key="1">
    <source>
        <dbReference type="ARBA" id="ARBA00000832"/>
    </source>
</evidence>
<dbReference type="GO" id="GO:0006098">
    <property type="term" value="P:pentose-phosphate shunt"/>
    <property type="evidence" value="ECO:0007669"/>
    <property type="project" value="UniProtKB-UniPathway"/>
</dbReference>
<evidence type="ECO:0000313" key="10">
    <source>
        <dbReference type="Proteomes" id="UP000295382"/>
    </source>
</evidence>
<evidence type="ECO:0000256" key="2">
    <source>
        <dbReference type="ARBA" id="ARBA00002681"/>
    </source>
</evidence>
<evidence type="ECO:0000313" key="9">
    <source>
        <dbReference type="EMBL" id="TCS37447.1"/>
    </source>
</evidence>
<dbReference type="InterPro" id="IPR039104">
    <property type="entry name" value="6PGL"/>
</dbReference>
<sequence length="252" mass="26558">MALQLTIFNNAEEAAEVLASQVSKDLQQALSAPGENGERALLLVSGGRSPLPFFAALAREPLDWARIDVSLVDERSVPLTHPDSNAALVSQHLLQGPASAARLVPLMATVAAATDPWLWARRSAQVANANPALARPAAIVLGLGTDGHTASLFPDSPQWPDAATTNRRYVALQPGQAPHARVTLSLKALAAQKVCYVWTGGADKLDVIMRARALAAAVDDGTVDASALESAGPFARLVADPHVTLQVFHCKY</sequence>
<dbReference type="AlphaFoldDB" id="A0A4R3HW04"/>
<comment type="caution">
    <text evidence="9">The sequence shown here is derived from an EMBL/GenBank/DDBJ whole genome shotgun (WGS) entry which is preliminary data.</text>
</comment>
<gene>
    <name evidence="7" type="primary">pgl</name>
    <name evidence="9" type="ORF">EDC30_104250</name>
</gene>
<accession>A0A4R3HW04</accession>
<dbReference type="EMBL" id="SLZQ01000004">
    <property type="protein sequence ID" value="TCS37447.1"/>
    <property type="molecule type" value="Genomic_DNA"/>
</dbReference>
<dbReference type="Proteomes" id="UP000295382">
    <property type="component" value="Unassembled WGS sequence"/>
</dbReference>
<dbReference type="UniPathway" id="UPA00115">
    <property type="reaction ID" value="UER00409"/>
</dbReference>
<evidence type="ECO:0000256" key="3">
    <source>
        <dbReference type="ARBA" id="ARBA00004961"/>
    </source>
</evidence>
<dbReference type="PANTHER" id="PTHR11054">
    <property type="entry name" value="6-PHOSPHOGLUCONOLACTONASE"/>
    <property type="match status" value="1"/>
</dbReference>